<protein>
    <submittedName>
        <fullName evidence="1">Uncharacterized protein</fullName>
    </submittedName>
</protein>
<dbReference type="EMBL" id="JAMDNP010000109">
    <property type="protein sequence ID" value="MCY9764723.1"/>
    <property type="molecule type" value="Genomic_DNA"/>
</dbReference>
<evidence type="ECO:0000313" key="1">
    <source>
        <dbReference type="EMBL" id="MCY9764723.1"/>
    </source>
</evidence>
<reference evidence="1 2" key="1">
    <citation type="submission" date="2022-05" db="EMBL/GenBank/DDBJ databases">
        <title>Genome Sequencing of Bee-Associated Microbes.</title>
        <authorList>
            <person name="Dunlap C."/>
        </authorList>
    </citation>
    <scope>NUCLEOTIDE SEQUENCE [LARGE SCALE GENOMIC DNA]</scope>
    <source>
        <strain evidence="1 2">NRRL B-04010</strain>
    </source>
</reference>
<evidence type="ECO:0000313" key="2">
    <source>
        <dbReference type="Proteomes" id="UP001527181"/>
    </source>
</evidence>
<name>A0ABT4H6W1_PAEAL</name>
<dbReference type="Pfam" id="PF26363">
    <property type="entry name" value="Phospholipase-like"/>
    <property type="match status" value="1"/>
</dbReference>
<dbReference type="Proteomes" id="UP001527181">
    <property type="component" value="Unassembled WGS sequence"/>
</dbReference>
<comment type="caution">
    <text evidence="1">The sequence shown here is derived from an EMBL/GenBank/DDBJ whole genome shotgun (WGS) entry which is preliminary data.</text>
</comment>
<dbReference type="RefSeq" id="WP_268594873.1">
    <property type="nucleotide sequence ID" value="NZ_JAMDNK010000097.1"/>
</dbReference>
<proteinExistence type="predicted"/>
<organism evidence="1 2">
    <name type="scientific">Paenibacillus alvei</name>
    <name type="common">Bacillus alvei</name>
    <dbReference type="NCBI Taxonomy" id="44250"/>
    <lineage>
        <taxon>Bacteria</taxon>
        <taxon>Bacillati</taxon>
        <taxon>Bacillota</taxon>
        <taxon>Bacilli</taxon>
        <taxon>Bacillales</taxon>
        <taxon>Paenibacillaceae</taxon>
        <taxon>Paenibacillus</taxon>
    </lineage>
</organism>
<accession>A0ABT4H6W1</accession>
<keyword evidence="2" id="KW-1185">Reference proteome</keyword>
<gene>
    <name evidence="1" type="ORF">M5X12_29965</name>
</gene>
<sequence length="112" mass="12258">MVGHSKGGAEAAANAIVTNKNAILFNPAKLSTFVNTKVGLYYQVYTAKINAYVVNGEILNELFGAVDTPGGAVHYLRSQYPLGRWNIWNFKKNIENSIENHSMGSVINALKE</sequence>